<organism evidence="1">
    <name type="scientific">human gut metagenome</name>
    <dbReference type="NCBI Taxonomy" id="408170"/>
    <lineage>
        <taxon>unclassified sequences</taxon>
        <taxon>metagenomes</taxon>
        <taxon>organismal metagenomes</taxon>
    </lineage>
</organism>
<evidence type="ECO:0000313" key="1">
    <source>
        <dbReference type="EMBL" id="EKC63640.1"/>
    </source>
</evidence>
<gene>
    <name evidence="1" type="ORF">LEA_11239</name>
</gene>
<dbReference type="AlphaFoldDB" id="K1TB42"/>
<name>K1TB42_9ZZZZ</name>
<accession>K1TB42</accession>
<proteinExistence type="predicted"/>
<dbReference type="EMBL" id="AJWY01007563">
    <property type="protein sequence ID" value="EKC63640.1"/>
    <property type="molecule type" value="Genomic_DNA"/>
</dbReference>
<protein>
    <submittedName>
        <fullName evidence="1">Uncharacterized protein</fullName>
    </submittedName>
</protein>
<sequence>MSKRINSYQAVAAFVRGFFEAYARGIIDATIEGNDFSKKN</sequence>
<reference evidence="1" key="1">
    <citation type="journal article" date="2013" name="Environ. Microbiol.">
        <title>Microbiota from the distal guts of lean and obese adolescents exhibit partial functional redundancy besides clear differences in community structure.</title>
        <authorList>
            <person name="Ferrer M."/>
            <person name="Ruiz A."/>
            <person name="Lanza F."/>
            <person name="Haange S.B."/>
            <person name="Oberbach A."/>
            <person name="Till H."/>
            <person name="Bargiela R."/>
            <person name="Campoy C."/>
            <person name="Segura M.T."/>
            <person name="Richter M."/>
            <person name="von Bergen M."/>
            <person name="Seifert J."/>
            <person name="Suarez A."/>
        </authorList>
    </citation>
    <scope>NUCLEOTIDE SEQUENCE</scope>
</reference>
<feature type="non-terminal residue" evidence="1">
    <location>
        <position position="40"/>
    </location>
</feature>
<comment type="caution">
    <text evidence="1">The sequence shown here is derived from an EMBL/GenBank/DDBJ whole genome shotgun (WGS) entry which is preliminary data.</text>
</comment>